<evidence type="ECO:0000256" key="8">
    <source>
        <dbReference type="ARBA" id="ARBA00023209"/>
    </source>
</evidence>
<dbReference type="HAMAP" id="MF_01043">
    <property type="entry name" value="PlsY"/>
    <property type="match status" value="1"/>
</dbReference>
<dbReference type="InterPro" id="IPR003811">
    <property type="entry name" value="G3P_acylTferase_PlsY"/>
</dbReference>
<feature type="transmembrane region" description="Helical" evidence="10">
    <location>
        <begin position="115"/>
        <end position="143"/>
    </location>
</feature>
<evidence type="ECO:0000256" key="6">
    <source>
        <dbReference type="ARBA" id="ARBA00023098"/>
    </source>
</evidence>
<feature type="transmembrane region" description="Helical" evidence="10">
    <location>
        <begin position="89"/>
        <end position="108"/>
    </location>
</feature>
<dbReference type="GO" id="GO:0004366">
    <property type="term" value="F:glycerol-3-phosphate O-acyltransferase activity"/>
    <property type="evidence" value="ECO:0007669"/>
    <property type="project" value="UniProtKB-EC"/>
</dbReference>
<dbReference type="PANTHER" id="PTHR30309">
    <property type="entry name" value="INNER MEMBRANE PROTEIN YGIH"/>
    <property type="match status" value="1"/>
</dbReference>
<dbReference type="Pfam" id="PF02660">
    <property type="entry name" value="G3P_acyltransf"/>
    <property type="match status" value="1"/>
</dbReference>
<dbReference type="RefSeq" id="WP_174139647.1">
    <property type="nucleotide sequence ID" value="NZ_JABUFE010000013.1"/>
</dbReference>
<dbReference type="Proteomes" id="UP000777935">
    <property type="component" value="Unassembled WGS sequence"/>
</dbReference>
<keyword evidence="6 10" id="KW-0443">Lipid metabolism</keyword>
<keyword evidence="8 10" id="KW-0594">Phospholipid biosynthesis</keyword>
<keyword evidence="11" id="KW-0012">Acyltransferase</keyword>
<feature type="transmembrane region" description="Helical" evidence="10">
    <location>
        <begin position="12"/>
        <end position="32"/>
    </location>
</feature>
<evidence type="ECO:0000256" key="2">
    <source>
        <dbReference type="ARBA" id="ARBA00022516"/>
    </source>
</evidence>
<comment type="caution">
    <text evidence="11">The sequence shown here is derived from an EMBL/GenBank/DDBJ whole genome shotgun (WGS) entry which is preliminary data.</text>
</comment>
<organism evidence="11 12">
    <name type="scientific">Parasulfitobacter algicola</name>
    <dbReference type="NCBI Taxonomy" id="2614809"/>
    <lineage>
        <taxon>Bacteria</taxon>
        <taxon>Pseudomonadati</taxon>
        <taxon>Pseudomonadota</taxon>
        <taxon>Alphaproteobacteria</taxon>
        <taxon>Rhodobacterales</taxon>
        <taxon>Roseobacteraceae</taxon>
        <taxon>Parasulfitobacter</taxon>
    </lineage>
</organism>
<comment type="catalytic activity">
    <reaction evidence="10">
        <text>an acyl phosphate + sn-glycerol 3-phosphate = a 1-acyl-sn-glycero-3-phosphate + phosphate</text>
        <dbReference type="Rhea" id="RHEA:34075"/>
        <dbReference type="ChEBI" id="CHEBI:43474"/>
        <dbReference type="ChEBI" id="CHEBI:57597"/>
        <dbReference type="ChEBI" id="CHEBI:57970"/>
        <dbReference type="ChEBI" id="CHEBI:59918"/>
        <dbReference type="EC" id="2.3.1.275"/>
    </reaction>
</comment>
<protein>
    <recommendedName>
        <fullName evidence="10">Glycerol-3-phosphate acyltransferase</fullName>
    </recommendedName>
    <alternativeName>
        <fullName evidence="10">Acyl-PO4 G3P acyltransferase</fullName>
    </alternativeName>
    <alternativeName>
        <fullName evidence="10">Acyl-phosphate--glycerol-3-phosphate acyltransferase</fullName>
    </alternativeName>
    <alternativeName>
        <fullName evidence="10">G3P acyltransferase</fullName>
        <shortName evidence="10">GPAT</shortName>
        <ecNumber evidence="10">2.3.1.275</ecNumber>
    </alternativeName>
    <alternativeName>
        <fullName evidence="10">Lysophosphatidic acid synthase</fullName>
        <shortName evidence="10">LPA synthase</shortName>
    </alternativeName>
</protein>
<keyword evidence="2 10" id="KW-0444">Lipid biosynthesis</keyword>
<comment type="pathway">
    <text evidence="10">Lipid metabolism; phospholipid metabolism.</text>
</comment>
<dbReference type="PANTHER" id="PTHR30309:SF0">
    <property type="entry name" value="GLYCEROL-3-PHOSPHATE ACYLTRANSFERASE-RELATED"/>
    <property type="match status" value="1"/>
</dbReference>
<evidence type="ECO:0000256" key="1">
    <source>
        <dbReference type="ARBA" id="ARBA00022475"/>
    </source>
</evidence>
<dbReference type="SMART" id="SM01207">
    <property type="entry name" value="G3P_acyltransf"/>
    <property type="match status" value="1"/>
</dbReference>
<feature type="transmembrane region" description="Helical" evidence="10">
    <location>
        <begin position="155"/>
        <end position="181"/>
    </location>
</feature>
<keyword evidence="5 10" id="KW-1133">Transmembrane helix</keyword>
<comment type="subcellular location">
    <subcellularLocation>
        <location evidence="10">Cell membrane</location>
        <topology evidence="10">Multi-pass membrane protein</topology>
    </subcellularLocation>
</comment>
<evidence type="ECO:0000313" key="12">
    <source>
        <dbReference type="Proteomes" id="UP000777935"/>
    </source>
</evidence>
<accession>A0ABX2IW21</accession>
<name>A0ABX2IW21_9RHOB</name>
<keyword evidence="12" id="KW-1185">Reference proteome</keyword>
<dbReference type="EC" id="2.3.1.275" evidence="10"/>
<keyword evidence="7 10" id="KW-0472">Membrane</keyword>
<reference evidence="11 12" key="1">
    <citation type="submission" date="2020-06" db="EMBL/GenBank/DDBJ databases">
        <title>Sulfitobacter algicola sp. nov., isolated from green algae.</title>
        <authorList>
            <person name="Wang C."/>
        </authorList>
    </citation>
    <scope>NUCLEOTIDE SEQUENCE [LARGE SCALE GENOMIC DNA]</scope>
    <source>
        <strain evidence="11 12">1151</strain>
    </source>
</reference>
<comment type="subunit">
    <text evidence="10">Probably interacts with PlsX.</text>
</comment>
<evidence type="ECO:0000256" key="3">
    <source>
        <dbReference type="ARBA" id="ARBA00022679"/>
    </source>
</evidence>
<evidence type="ECO:0000256" key="4">
    <source>
        <dbReference type="ARBA" id="ARBA00022692"/>
    </source>
</evidence>
<comment type="function">
    <text evidence="10">Catalyzes the transfer of an acyl group from acyl-phosphate (acyl-PO(4)) to glycerol-3-phosphate (G3P) to form lysophosphatidic acid (LPA). This enzyme utilizes acyl-phosphate as fatty acyl donor, but not acyl-CoA or acyl-ACP.</text>
</comment>
<evidence type="ECO:0000256" key="10">
    <source>
        <dbReference type="HAMAP-Rule" id="MF_01043"/>
    </source>
</evidence>
<dbReference type="EMBL" id="JABUFE010000013">
    <property type="protein sequence ID" value="NSX56495.1"/>
    <property type="molecule type" value="Genomic_DNA"/>
</dbReference>
<evidence type="ECO:0000256" key="9">
    <source>
        <dbReference type="ARBA" id="ARBA00023264"/>
    </source>
</evidence>
<keyword evidence="1 10" id="KW-1003">Cell membrane</keyword>
<evidence type="ECO:0000256" key="7">
    <source>
        <dbReference type="ARBA" id="ARBA00023136"/>
    </source>
</evidence>
<proteinExistence type="inferred from homology"/>
<keyword evidence="4 10" id="KW-0812">Transmembrane</keyword>
<comment type="similarity">
    <text evidence="10">Belongs to the PlsY family.</text>
</comment>
<dbReference type="NCBIfam" id="TIGR00023">
    <property type="entry name" value="glycerol-3-phosphate 1-O-acyltransferase PlsY"/>
    <property type="match status" value="1"/>
</dbReference>
<sequence>MIPPFDTAPLILLLWAAVGYFLGSIPFGMVLAKLMGLGNLRDVGSGNIGATNVLRTGNKTAAALTLILDGGKGAAALILARLFAGEDAAHLAAFAAFLGHCFPIWLMFRGGKGVATFFGIIFALYWPLGLACAALWLTVAAIFRYSSLAALVASALSPLLLLALGRPEAIALCLMLTLLIYTRHVQNIKRLFFGTEFKIKG</sequence>
<evidence type="ECO:0000313" key="11">
    <source>
        <dbReference type="EMBL" id="NSX56495.1"/>
    </source>
</evidence>
<keyword evidence="3 10" id="KW-0808">Transferase</keyword>
<feature type="transmembrane region" description="Helical" evidence="10">
    <location>
        <begin position="61"/>
        <end position="83"/>
    </location>
</feature>
<evidence type="ECO:0000256" key="5">
    <source>
        <dbReference type="ARBA" id="ARBA00022989"/>
    </source>
</evidence>
<gene>
    <name evidence="10 11" type="primary">plsY</name>
    <name evidence="11" type="ORF">HRQ87_17035</name>
</gene>
<keyword evidence="9 10" id="KW-1208">Phospholipid metabolism</keyword>